<accession>A0A6F8ZE56</accession>
<keyword evidence="5" id="KW-0902">Two-component regulatory system</keyword>
<dbReference type="SUPFAM" id="SSF55874">
    <property type="entry name" value="ATPase domain of HSP90 chaperone/DNA topoisomerase II/histidine kinase"/>
    <property type="match status" value="1"/>
</dbReference>
<keyword evidence="6" id="KW-1133">Transmembrane helix</keyword>
<dbReference type="Proteomes" id="UP000503399">
    <property type="component" value="Chromosome"/>
</dbReference>
<feature type="transmembrane region" description="Helical" evidence="6">
    <location>
        <begin position="68"/>
        <end position="87"/>
    </location>
</feature>
<reference evidence="9 10" key="1">
    <citation type="submission" date="2020-02" db="EMBL/GenBank/DDBJ databases">
        <authorList>
            <person name="Hogendoorn C."/>
        </authorList>
    </citation>
    <scope>NUCLEOTIDE SEQUENCE [LARGE SCALE GENOMIC DNA]</scope>
    <source>
        <strain evidence="9">R501</strain>
    </source>
</reference>
<dbReference type="GO" id="GO:0046983">
    <property type="term" value="F:protein dimerization activity"/>
    <property type="evidence" value="ECO:0007669"/>
    <property type="project" value="InterPro"/>
</dbReference>
<proteinExistence type="predicted"/>
<organism evidence="9 10">
    <name type="scientific">Candidatus Hydrogenisulfobacillus filiaventi</name>
    <dbReference type="NCBI Taxonomy" id="2707344"/>
    <lineage>
        <taxon>Bacteria</taxon>
        <taxon>Bacillati</taxon>
        <taxon>Bacillota</taxon>
        <taxon>Clostridia</taxon>
        <taxon>Eubacteriales</taxon>
        <taxon>Clostridiales Family XVII. Incertae Sedis</taxon>
        <taxon>Candidatus Hydrogenisulfobacillus</taxon>
    </lineage>
</organism>
<dbReference type="InterPro" id="IPR050482">
    <property type="entry name" value="Sensor_HK_TwoCompSys"/>
</dbReference>
<protein>
    <recommendedName>
        <fullName evidence="2">histidine kinase</fullName>
        <ecNumber evidence="2">2.7.13.3</ecNumber>
    </recommendedName>
</protein>
<dbReference type="PANTHER" id="PTHR24421">
    <property type="entry name" value="NITRATE/NITRITE SENSOR PROTEIN NARX-RELATED"/>
    <property type="match status" value="1"/>
</dbReference>
<keyword evidence="4 9" id="KW-0418">Kinase</keyword>
<gene>
    <name evidence="9" type="ORF">R50_0780</name>
</gene>
<feature type="transmembrane region" description="Helical" evidence="6">
    <location>
        <begin position="114"/>
        <end position="133"/>
    </location>
</feature>
<evidence type="ECO:0000256" key="3">
    <source>
        <dbReference type="ARBA" id="ARBA00022679"/>
    </source>
</evidence>
<evidence type="ECO:0000256" key="5">
    <source>
        <dbReference type="ARBA" id="ARBA00023012"/>
    </source>
</evidence>
<keyword evidence="6" id="KW-0812">Transmembrane</keyword>
<dbReference type="GO" id="GO:0016020">
    <property type="term" value="C:membrane"/>
    <property type="evidence" value="ECO:0007669"/>
    <property type="project" value="InterPro"/>
</dbReference>
<evidence type="ECO:0000256" key="4">
    <source>
        <dbReference type="ARBA" id="ARBA00022777"/>
    </source>
</evidence>
<dbReference type="GO" id="GO:0000155">
    <property type="term" value="F:phosphorelay sensor kinase activity"/>
    <property type="evidence" value="ECO:0007669"/>
    <property type="project" value="InterPro"/>
</dbReference>
<feature type="transmembrane region" description="Helical" evidence="6">
    <location>
        <begin position="38"/>
        <end position="56"/>
    </location>
</feature>
<dbReference type="InterPro" id="IPR003594">
    <property type="entry name" value="HATPase_dom"/>
</dbReference>
<dbReference type="Pfam" id="PF07730">
    <property type="entry name" value="HisKA_3"/>
    <property type="match status" value="1"/>
</dbReference>
<name>A0A6F8ZE56_9FIRM</name>
<dbReference type="AlphaFoldDB" id="A0A6F8ZE56"/>
<evidence type="ECO:0000256" key="6">
    <source>
        <dbReference type="SAM" id="Phobius"/>
    </source>
</evidence>
<evidence type="ECO:0000256" key="1">
    <source>
        <dbReference type="ARBA" id="ARBA00000085"/>
    </source>
</evidence>
<feature type="domain" description="Histidine kinase/HSP90-like ATPase" evidence="7">
    <location>
        <begin position="278"/>
        <end position="368"/>
    </location>
</feature>
<dbReference type="KEGG" id="hfv:R50_0780"/>
<evidence type="ECO:0000259" key="8">
    <source>
        <dbReference type="Pfam" id="PF07730"/>
    </source>
</evidence>
<dbReference type="Gene3D" id="1.20.5.1930">
    <property type="match status" value="1"/>
</dbReference>
<evidence type="ECO:0000256" key="2">
    <source>
        <dbReference type="ARBA" id="ARBA00012438"/>
    </source>
</evidence>
<comment type="catalytic activity">
    <reaction evidence="1">
        <text>ATP + protein L-histidine = ADP + protein N-phospho-L-histidine.</text>
        <dbReference type="EC" id="2.7.13.3"/>
    </reaction>
</comment>
<keyword evidence="10" id="KW-1185">Reference proteome</keyword>
<sequence length="378" mass="40020">MAERPAAPPRDRTWRWLWVWMAYVLFPVASLWQIPLPAARRGLGVALAAGFTLLYGRLLTGGRATRPAIRLAAVVASLGGGFAGALLTGDPDFLSLAVFAGPVAALAPGTGHWLAALGGIVAGEVAAAAVLPLRQPWAAAWWNVIVPTLIVSAGVHGWVRFARTHSALQEAEQALAVDEERLRLSRDLHDGLGHTLTALAYRAEVAALEVRAAVPAAAAEMEQVAGLARQALAELQAVVHDWRPTLEGEWRRGRDLLTAVGVAVEAEGLADPVPPQLETTLAWILREALTNVVRHSRARRCRVRLATAGPQVELEVADDGTGGAGRPWGHGLQGIAERVARWGAGGTVRVDDHGLGGRGFRLQVTLPAPAAQEEGSSR</sequence>
<feature type="domain" description="Signal transduction histidine kinase subgroup 3 dimerisation and phosphoacceptor" evidence="8">
    <location>
        <begin position="180"/>
        <end position="245"/>
    </location>
</feature>
<evidence type="ECO:0000313" key="10">
    <source>
        <dbReference type="Proteomes" id="UP000503399"/>
    </source>
</evidence>
<keyword evidence="6" id="KW-0472">Membrane</keyword>
<dbReference type="CDD" id="cd16917">
    <property type="entry name" value="HATPase_UhpB-NarQ-NarX-like"/>
    <property type="match status" value="1"/>
</dbReference>
<keyword evidence="3" id="KW-0808">Transferase</keyword>
<evidence type="ECO:0000313" key="9">
    <source>
        <dbReference type="EMBL" id="CAB1128286.1"/>
    </source>
</evidence>
<dbReference type="InterPro" id="IPR011712">
    <property type="entry name" value="Sig_transdc_His_kin_sub3_dim/P"/>
</dbReference>
<dbReference type="EMBL" id="LR778114">
    <property type="protein sequence ID" value="CAB1128286.1"/>
    <property type="molecule type" value="Genomic_DNA"/>
</dbReference>
<dbReference type="Pfam" id="PF02518">
    <property type="entry name" value="HATPase_c"/>
    <property type="match status" value="1"/>
</dbReference>
<dbReference type="EC" id="2.7.13.3" evidence="2"/>
<dbReference type="Gene3D" id="3.30.565.10">
    <property type="entry name" value="Histidine kinase-like ATPase, C-terminal domain"/>
    <property type="match status" value="1"/>
</dbReference>
<evidence type="ECO:0000259" key="7">
    <source>
        <dbReference type="Pfam" id="PF02518"/>
    </source>
</evidence>
<dbReference type="InterPro" id="IPR036890">
    <property type="entry name" value="HATPase_C_sf"/>
</dbReference>
<feature type="transmembrane region" description="Helical" evidence="6">
    <location>
        <begin position="14"/>
        <end position="32"/>
    </location>
</feature>
<dbReference type="PANTHER" id="PTHR24421:SF63">
    <property type="entry name" value="SENSOR HISTIDINE KINASE DESK"/>
    <property type="match status" value="1"/>
</dbReference>
<feature type="transmembrane region" description="Helical" evidence="6">
    <location>
        <begin position="139"/>
        <end position="159"/>
    </location>
</feature>